<dbReference type="PANTHER" id="PTHR39648:SF1">
    <property type="entry name" value="6-HYDROXYMETHYL-7,8-DIHYDROPTERIN PYROPHOSPHOKINASE"/>
    <property type="match status" value="1"/>
</dbReference>
<reference evidence="1" key="2">
    <citation type="journal article" date="2015" name="ISME J.">
        <title>A new class of marine Euryarchaeota group II from the Mediterranean deep chlorophyll maximum.</title>
        <authorList>
            <person name="Martin-Cuadrado A.B."/>
            <person name="Garcia-Heredia I."/>
            <person name="Molto A.G."/>
            <person name="Lopez-Ubeda R."/>
            <person name="Kimes N."/>
            <person name="Lopez-Garcia P."/>
            <person name="Moreira D."/>
            <person name="Rodriguez-Valera F."/>
        </authorList>
    </citation>
    <scope>NUCLEOTIDE SEQUENCE</scope>
</reference>
<proteinExistence type="predicted"/>
<name>A0A1B1T8Y2_9ARCH</name>
<dbReference type="GO" id="GO:0003848">
    <property type="term" value="F:2-amino-4-hydroxy-6-hydroxymethyldihydropteridine diphosphokinase activity"/>
    <property type="evidence" value="ECO:0007669"/>
    <property type="project" value="InterPro"/>
</dbReference>
<accession>A0A1B1T8Y2</accession>
<dbReference type="InterPro" id="IPR027510">
    <property type="entry name" value="HMPDK_MptE"/>
</dbReference>
<reference evidence="1" key="1">
    <citation type="submission" date="2014-11" db="EMBL/GenBank/DDBJ databases">
        <authorList>
            <person name="Zhu J."/>
            <person name="Qi W."/>
            <person name="Song R."/>
        </authorList>
    </citation>
    <scope>NUCLEOTIDE SEQUENCE</scope>
</reference>
<dbReference type="AlphaFoldDB" id="A0A1B1T8Y2"/>
<evidence type="ECO:0000313" key="1">
    <source>
        <dbReference type="EMBL" id="ANV78738.1"/>
    </source>
</evidence>
<organism evidence="1">
    <name type="scientific">uncultured Poseidoniia archaeon</name>
    <dbReference type="NCBI Taxonomy" id="1697135"/>
    <lineage>
        <taxon>Archaea</taxon>
        <taxon>Methanobacteriati</taxon>
        <taxon>Thermoplasmatota</taxon>
        <taxon>Candidatus Poseidoniia</taxon>
        <taxon>environmental samples</taxon>
    </lineage>
</organism>
<dbReference type="GO" id="GO:0005524">
    <property type="term" value="F:ATP binding"/>
    <property type="evidence" value="ECO:0007669"/>
    <property type="project" value="InterPro"/>
</dbReference>
<sequence length="251" mass="27608">MSMEIDILPLDDKLIKIQDEVRIFFDWDLKSDIESANQLLATVENTSIDSWTRPQRSVTVANLRRRLVLRETKIAVLGAAIEESEIISMLENPTLFVAADGAVGILSTLPESVSERAWSRLVCIVSDADGGAGTIEAVKRGIPIILHAHGDNKSSWRNLLGIALNMQNPPRIVLTHQTPEKITGMYNPGGFTDGDRAICFLIALGVPSDRILLLGTRTDVVGKWSGATNPEEKLIKLQWMAKILAIIGIKY</sequence>
<protein>
    <submittedName>
        <fullName evidence="1">Putative Rossmann fold-containing protein</fullName>
    </submittedName>
</protein>
<dbReference type="PANTHER" id="PTHR39648">
    <property type="entry name" value="6-HYDROXYMETHYL-7,8-DIHYDROPTERIN PYROPHOSPHOKINASE"/>
    <property type="match status" value="1"/>
</dbReference>
<dbReference type="EMBL" id="KP211797">
    <property type="protein sequence ID" value="ANV78738.1"/>
    <property type="molecule type" value="Genomic_DNA"/>
</dbReference>